<gene>
    <name evidence="2" type="ORF">E7Y31_18200</name>
</gene>
<accession>A0A4S5DGC7</accession>
<dbReference type="EMBL" id="SSXH01000574">
    <property type="protein sequence ID" value="THJ58394.1"/>
    <property type="molecule type" value="Genomic_DNA"/>
</dbReference>
<evidence type="ECO:0000313" key="3">
    <source>
        <dbReference type="Proteomes" id="UP000305282"/>
    </source>
</evidence>
<dbReference type="Proteomes" id="UP000305282">
    <property type="component" value="Unassembled WGS sequence"/>
</dbReference>
<keyword evidence="3" id="KW-1185">Reference proteome</keyword>
<name>A0A4S5DGC7_9ACTN</name>
<evidence type="ECO:0000256" key="1">
    <source>
        <dbReference type="SAM" id="MobiDB-lite"/>
    </source>
</evidence>
<protein>
    <submittedName>
        <fullName evidence="2">Alpha/beta hydrolase</fullName>
    </submittedName>
</protein>
<feature type="non-terminal residue" evidence="2">
    <location>
        <position position="40"/>
    </location>
</feature>
<reference evidence="2 3" key="1">
    <citation type="submission" date="2019-04" db="EMBL/GenBank/DDBJ databases">
        <title>Draft genome sequences for three unisolated Alnus-infective Frankia Sp+ strains, AgTrS, AiOr and AvVan, the first sequenced Frankia strains able to sporulate in-planta.</title>
        <authorList>
            <person name="Bethencourt L."/>
            <person name="Vautrin F."/>
            <person name="Taib N."/>
            <person name="Dubost A."/>
            <person name="Castro-Garcia L."/>
            <person name="Imbaud O."/>
            <person name="Abrouk D."/>
            <person name="Fournier P."/>
            <person name="Briolay J."/>
            <person name="Nguyen A."/>
            <person name="Normand P."/>
            <person name="Fernandez M.P."/>
            <person name="Brochier-Armanet C."/>
            <person name="Herrera-Belaroussi A."/>
        </authorList>
    </citation>
    <scope>NUCLEOTIDE SEQUENCE [LARGE SCALE GENOMIC DNA]</scope>
    <source>
        <strain evidence="2 3">AvVan</strain>
    </source>
</reference>
<dbReference type="AlphaFoldDB" id="A0A4S5DGC7"/>
<keyword evidence="2" id="KW-0378">Hydrolase</keyword>
<dbReference type="GO" id="GO:0016787">
    <property type="term" value="F:hydrolase activity"/>
    <property type="evidence" value="ECO:0007669"/>
    <property type="project" value="UniProtKB-KW"/>
</dbReference>
<evidence type="ECO:0000313" key="2">
    <source>
        <dbReference type="EMBL" id="THJ58394.1"/>
    </source>
</evidence>
<organism evidence="2 3">
    <name type="scientific">Candidatus Frankia alpina</name>
    <dbReference type="NCBI Taxonomy" id="2699483"/>
    <lineage>
        <taxon>Bacteria</taxon>
        <taxon>Bacillati</taxon>
        <taxon>Actinomycetota</taxon>
        <taxon>Actinomycetes</taxon>
        <taxon>Frankiales</taxon>
        <taxon>Frankiaceae</taxon>
        <taxon>Frankia</taxon>
    </lineage>
</organism>
<feature type="region of interest" description="Disordered" evidence="1">
    <location>
        <begin position="1"/>
        <end position="40"/>
    </location>
</feature>
<sequence length="40" mass="4224">MMSPFQPQPQSLVDWQAGTYPAVAAPRSPSPRGPVTATTP</sequence>
<proteinExistence type="predicted"/>
<comment type="caution">
    <text evidence="2">The sequence shown here is derived from an EMBL/GenBank/DDBJ whole genome shotgun (WGS) entry which is preliminary data.</text>
</comment>